<dbReference type="EMBL" id="AMZH03008264">
    <property type="protein sequence ID" value="RRT59322.1"/>
    <property type="molecule type" value="Genomic_DNA"/>
</dbReference>
<organism evidence="2 3">
    <name type="scientific">Ensete ventricosum</name>
    <name type="common">Abyssinian banana</name>
    <name type="synonym">Musa ensete</name>
    <dbReference type="NCBI Taxonomy" id="4639"/>
    <lineage>
        <taxon>Eukaryota</taxon>
        <taxon>Viridiplantae</taxon>
        <taxon>Streptophyta</taxon>
        <taxon>Embryophyta</taxon>
        <taxon>Tracheophyta</taxon>
        <taxon>Spermatophyta</taxon>
        <taxon>Magnoliopsida</taxon>
        <taxon>Liliopsida</taxon>
        <taxon>Zingiberales</taxon>
        <taxon>Musaceae</taxon>
        <taxon>Ensete</taxon>
    </lineage>
</organism>
<evidence type="ECO:0000313" key="2">
    <source>
        <dbReference type="EMBL" id="RRT59322.1"/>
    </source>
</evidence>
<feature type="compositionally biased region" description="Basic and acidic residues" evidence="1">
    <location>
        <begin position="237"/>
        <end position="255"/>
    </location>
</feature>
<accession>A0A426Z5S8</accession>
<comment type="caution">
    <text evidence="2">The sequence shown here is derived from an EMBL/GenBank/DDBJ whole genome shotgun (WGS) entry which is preliminary data.</text>
</comment>
<sequence>MTIGRSAVHRPPPSTPHRPPLGYLVAKRNPYHCWWGVRVPRRMSTARCLSKKGSYSRRQRRRGCRQGGDGHGQSISDEHDDEEVKEEGELSTEEVAIVARRVQQLPDRSRKQRMASPAREAVVVEDQSEEGLSLLVCSKLLRLGDLRYIREAGQSAFFVADDELASAPKPRGTRTRGLRRRSPRHTAVPVEVMFVTAVARSATVILPDCLVNGEAKGKEEEEEEEPKTYIDVNARSNDAHRRPTRRPTREEECKNDLASGTLHIDRCELRASSK</sequence>
<feature type="region of interest" description="Disordered" evidence="1">
    <location>
        <begin position="46"/>
        <end position="91"/>
    </location>
</feature>
<reference evidence="2 3" key="1">
    <citation type="journal article" date="2014" name="Agronomy (Basel)">
        <title>A Draft Genome Sequence for Ensete ventricosum, the Drought-Tolerant Tree Against Hunger.</title>
        <authorList>
            <person name="Harrison J."/>
            <person name="Moore K.A."/>
            <person name="Paszkiewicz K."/>
            <person name="Jones T."/>
            <person name="Grant M."/>
            <person name="Ambacheew D."/>
            <person name="Muzemil S."/>
            <person name="Studholme D.J."/>
        </authorList>
    </citation>
    <scope>NUCLEOTIDE SEQUENCE [LARGE SCALE GENOMIC DNA]</scope>
</reference>
<gene>
    <name evidence="2" type="ORF">B296_00045932</name>
</gene>
<feature type="region of interest" description="Disordered" evidence="1">
    <location>
        <begin position="215"/>
        <end position="257"/>
    </location>
</feature>
<evidence type="ECO:0000256" key="1">
    <source>
        <dbReference type="SAM" id="MobiDB-lite"/>
    </source>
</evidence>
<dbReference type="AlphaFoldDB" id="A0A426Z5S8"/>
<evidence type="ECO:0000313" key="3">
    <source>
        <dbReference type="Proteomes" id="UP000287651"/>
    </source>
</evidence>
<proteinExistence type="predicted"/>
<dbReference type="Proteomes" id="UP000287651">
    <property type="component" value="Unassembled WGS sequence"/>
</dbReference>
<feature type="compositionally biased region" description="Pro residues" evidence="1">
    <location>
        <begin position="10"/>
        <end position="19"/>
    </location>
</feature>
<protein>
    <submittedName>
        <fullName evidence="2">Uncharacterized protein</fullName>
    </submittedName>
</protein>
<feature type="compositionally biased region" description="Acidic residues" evidence="1">
    <location>
        <begin position="78"/>
        <end position="91"/>
    </location>
</feature>
<feature type="region of interest" description="Disordered" evidence="1">
    <location>
        <begin position="1"/>
        <end position="21"/>
    </location>
</feature>
<feature type="compositionally biased region" description="Basic residues" evidence="1">
    <location>
        <begin position="54"/>
        <end position="64"/>
    </location>
</feature>
<name>A0A426Z5S8_ENSVE</name>